<gene>
    <name evidence="1" type="ORF">Adt_22185</name>
</gene>
<organism evidence="1 2">
    <name type="scientific">Abeliophyllum distichum</name>
    <dbReference type="NCBI Taxonomy" id="126358"/>
    <lineage>
        <taxon>Eukaryota</taxon>
        <taxon>Viridiplantae</taxon>
        <taxon>Streptophyta</taxon>
        <taxon>Embryophyta</taxon>
        <taxon>Tracheophyta</taxon>
        <taxon>Spermatophyta</taxon>
        <taxon>Magnoliopsida</taxon>
        <taxon>eudicotyledons</taxon>
        <taxon>Gunneridae</taxon>
        <taxon>Pentapetalae</taxon>
        <taxon>asterids</taxon>
        <taxon>lamiids</taxon>
        <taxon>Lamiales</taxon>
        <taxon>Oleaceae</taxon>
        <taxon>Forsythieae</taxon>
        <taxon>Abeliophyllum</taxon>
    </lineage>
</organism>
<keyword evidence="2" id="KW-1185">Reference proteome</keyword>
<protein>
    <submittedName>
        <fullName evidence="1">Uncharacterized protein</fullName>
    </submittedName>
</protein>
<proteinExistence type="predicted"/>
<evidence type="ECO:0000313" key="2">
    <source>
        <dbReference type="Proteomes" id="UP001604336"/>
    </source>
</evidence>
<evidence type="ECO:0000313" key="1">
    <source>
        <dbReference type="EMBL" id="KAL2506564.1"/>
    </source>
</evidence>
<comment type="caution">
    <text evidence="1">The sequence shown here is derived from an EMBL/GenBank/DDBJ whole genome shotgun (WGS) entry which is preliminary data.</text>
</comment>
<dbReference type="Proteomes" id="UP001604336">
    <property type="component" value="Unassembled WGS sequence"/>
</dbReference>
<dbReference type="AlphaFoldDB" id="A0ABD1T1G4"/>
<name>A0ABD1T1G4_9LAMI</name>
<accession>A0ABD1T1G4</accession>
<reference evidence="2" key="1">
    <citation type="submission" date="2024-07" db="EMBL/GenBank/DDBJ databases">
        <title>Two chromosome-level genome assemblies of Korean endemic species Abeliophyllum distichum and Forsythia ovata (Oleaceae).</title>
        <authorList>
            <person name="Jang H."/>
        </authorList>
    </citation>
    <scope>NUCLEOTIDE SEQUENCE [LARGE SCALE GENOMIC DNA]</scope>
</reference>
<sequence length="110" mass="12863">MVISQIQELQLILHEIHFEGMVLSETFQVAAMVDKLPLAWKEFNNYLKYKLKEMNIEELIVRLRIRKDNKGYEKKGFNLPMDKTNVVEHGKCCKTNNSRFGYQGKGLNSV</sequence>
<dbReference type="EMBL" id="JBFOLK010000006">
    <property type="protein sequence ID" value="KAL2506564.1"/>
    <property type="molecule type" value="Genomic_DNA"/>
</dbReference>